<dbReference type="PROSITE" id="PS51379">
    <property type="entry name" value="4FE4S_FER_2"/>
    <property type="match status" value="2"/>
</dbReference>
<dbReference type="Pfam" id="PF01512">
    <property type="entry name" value="Complex1_51K"/>
    <property type="match status" value="1"/>
</dbReference>
<evidence type="ECO:0000256" key="4">
    <source>
        <dbReference type="ARBA" id="ARBA00022737"/>
    </source>
</evidence>
<comment type="cofactor">
    <cofactor evidence="8">
        <name>[4Fe-4S] cluster</name>
        <dbReference type="ChEBI" id="CHEBI:49883"/>
    </cofactor>
    <text evidence="8">Binds 2 [4Fe-4S] clusters per subunit.</text>
</comment>
<feature type="compositionally biased region" description="Low complexity" evidence="9">
    <location>
        <begin position="684"/>
        <end position="698"/>
    </location>
</feature>
<protein>
    <recommendedName>
        <fullName evidence="8">Ion-translocating oxidoreductase complex subunit C</fullName>
        <ecNumber evidence="8">7.-.-.-</ecNumber>
    </recommendedName>
    <alternativeName>
        <fullName evidence="8">Rnf electron transport complex subunit C</fullName>
    </alternativeName>
</protein>
<keyword evidence="8" id="KW-1003">Cell membrane</keyword>
<evidence type="ECO:0000256" key="7">
    <source>
        <dbReference type="ARBA" id="ARBA00023014"/>
    </source>
</evidence>
<evidence type="ECO:0000256" key="6">
    <source>
        <dbReference type="ARBA" id="ARBA00023004"/>
    </source>
</evidence>
<feature type="compositionally biased region" description="Polar residues" evidence="9">
    <location>
        <begin position="545"/>
        <end position="554"/>
    </location>
</feature>
<feature type="domain" description="4Fe-4S ferredoxin-type" evidence="10">
    <location>
        <begin position="372"/>
        <end position="401"/>
    </location>
</feature>
<evidence type="ECO:0000256" key="2">
    <source>
        <dbReference type="ARBA" id="ARBA00022485"/>
    </source>
</evidence>
<dbReference type="InterPro" id="IPR010208">
    <property type="entry name" value="Ion_transpt_RnfC/RsxC"/>
</dbReference>
<keyword evidence="8" id="KW-0997">Cell inner membrane</keyword>
<feature type="compositionally biased region" description="Basic and acidic residues" evidence="9">
    <location>
        <begin position="471"/>
        <end position="480"/>
    </location>
</feature>
<proteinExistence type="inferred from homology"/>
<feature type="region of interest" description="Disordered" evidence="9">
    <location>
        <begin position="649"/>
        <end position="1006"/>
    </location>
</feature>
<feature type="compositionally biased region" description="Polar residues" evidence="9">
    <location>
        <begin position="658"/>
        <end position="676"/>
    </location>
</feature>
<evidence type="ECO:0000256" key="8">
    <source>
        <dbReference type="HAMAP-Rule" id="MF_00461"/>
    </source>
</evidence>
<reference evidence="12" key="1">
    <citation type="journal article" date="2019" name="Int. J. Syst. Evol. Microbiol.">
        <title>The Global Catalogue of Microorganisms (GCM) 10K type strain sequencing project: providing services to taxonomists for standard genome sequencing and annotation.</title>
        <authorList>
            <consortium name="The Broad Institute Genomics Platform"/>
            <consortium name="The Broad Institute Genome Sequencing Center for Infectious Disease"/>
            <person name="Wu L."/>
            <person name="Ma J."/>
        </authorList>
    </citation>
    <scope>NUCLEOTIDE SEQUENCE [LARGE SCALE GENOMIC DNA]</scope>
    <source>
        <strain evidence="12">JCM 18401</strain>
    </source>
</reference>
<dbReference type="SUPFAM" id="SSF142019">
    <property type="entry name" value="Nqo1 FMN-binding domain-like"/>
    <property type="match status" value="1"/>
</dbReference>
<comment type="similarity">
    <text evidence="8">Belongs to the 4Fe4S bacterial-type ferredoxin family. RnfC subfamily.</text>
</comment>
<comment type="function">
    <text evidence="8">Part of a membrane-bound complex that couples electron transfer with translocation of ions across the membrane.</text>
</comment>
<feature type="binding site" evidence="8">
    <location>
        <position position="391"/>
    </location>
    <ligand>
        <name>[4Fe-4S] cluster</name>
        <dbReference type="ChEBI" id="CHEBI:49883"/>
        <label>2</label>
    </ligand>
</feature>
<keyword evidence="2 8" id="KW-0004">4Fe-4S</keyword>
<feature type="binding site" evidence="8">
    <location>
        <position position="420"/>
    </location>
    <ligand>
        <name>[4Fe-4S] cluster</name>
        <dbReference type="ChEBI" id="CHEBI:49883"/>
        <label>2</label>
    </ligand>
</feature>
<feature type="binding site" evidence="8">
    <location>
        <position position="426"/>
    </location>
    <ligand>
        <name>[4Fe-4S] cluster</name>
        <dbReference type="ChEBI" id="CHEBI:49883"/>
        <label>2</label>
    </ligand>
</feature>
<feature type="binding site" evidence="8">
    <location>
        <position position="423"/>
    </location>
    <ligand>
        <name>[4Fe-4S] cluster</name>
        <dbReference type="ChEBI" id="CHEBI:49883"/>
        <label>2</label>
    </ligand>
</feature>
<feature type="compositionally biased region" description="Low complexity" evidence="9">
    <location>
        <begin position="977"/>
        <end position="993"/>
    </location>
</feature>
<dbReference type="NCBIfam" id="TIGR01945">
    <property type="entry name" value="rnfC"/>
    <property type="match status" value="1"/>
</dbReference>
<dbReference type="InterPro" id="IPR017900">
    <property type="entry name" value="4Fe4S_Fe_S_CS"/>
</dbReference>
<feature type="compositionally biased region" description="Low complexity" evidence="9">
    <location>
        <begin position="727"/>
        <end position="751"/>
    </location>
</feature>
<name>A0ABP9EAR0_9GAMM</name>
<evidence type="ECO:0000256" key="5">
    <source>
        <dbReference type="ARBA" id="ARBA00022982"/>
    </source>
</evidence>
<dbReference type="PROSITE" id="PS00198">
    <property type="entry name" value="4FE4S_FER_1"/>
    <property type="match status" value="1"/>
</dbReference>
<evidence type="ECO:0000256" key="9">
    <source>
        <dbReference type="SAM" id="MobiDB-lite"/>
    </source>
</evidence>
<keyword evidence="6 8" id="KW-0408">Iron</keyword>
<keyword evidence="12" id="KW-1185">Reference proteome</keyword>
<dbReference type="PANTHER" id="PTHR43034">
    <property type="entry name" value="ION-TRANSLOCATING OXIDOREDUCTASE COMPLEX SUBUNIT C"/>
    <property type="match status" value="1"/>
</dbReference>
<keyword evidence="4 8" id="KW-0677">Repeat</keyword>
<dbReference type="EC" id="7.-.-.-" evidence="8"/>
<feature type="compositionally biased region" description="Basic and acidic residues" evidence="9">
    <location>
        <begin position="897"/>
        <end position="907"/>
    </location>
</feature>
<keyword evidence="8" id="KW-1278">Translocase</keyword>
<dbReference type="SUPFAM" id="SSF46548">
    <property type="entry name" value="alpha-helical ferredoxin"/>
    <property type="match status" value="1"/>
</dbReference>
<keyword evidence="5 8" id="KW-0249">Electron transport</keyword>
<evidence type="ECO:0000313" key="12">
    <source>
        <dbReference type="Proteomes" id="UP001499988"/>
    </source>
</evidence>
<feature type="region of interest" description="Disordered" evidence="9">
    <location>
        <begin position="528"/>
        <end position="598"/>
    </location>
</feature>
<feature type="compositionally biased region" description="Low complexity" evidence="9">
    <location>
        <begin position="566"/>
        <end position="578"/>
    </location>
</feature>
<dbReference type="RefSeq" id="WP_345332554.1">
    <property type="nucleotide sequence ID" value="NZ_BAABJZ010000004.1"/>
</dbReference>
<keyword evidence="8" id="KW-0472">Membrane</keyword>
<dbReference type="PANTHER" id="PTHR43034:SF2">
    <property type="entry name" value="ION-TRANSLOCATING OXIDOREDUCTASE COMPLEX SUBUNIT C"/>
    <property type="match status" value="1"/>
</dbReference>
<evidence type="ECO:0000259" key="10">
    <source>
        <dbReference type="PROSITE" id="PS51379"/>
    </source>
</evidence>
<dbReference type="InterPro" id="IPR026902">
    <property type="entry name" value="RnfC_N"/>
</dbReference>
<feature type="binding site" evidence="8">
    <location>
        <position position="381"/>
    </location>
    <ligand>
        <name>[4Fe-4S] cluster</name>
        <dbReference type="ChEBI" id="CHEBI:49883"/>
        <label>1</label>
    </ligand>
</feature>
<dbReference type="Pfam" id="PF13375">
    <property type="entry name" value="RnfC_N"/>
    <property type="match status" value="1"/>
</dbReference>
<feature type="region of interest" description="Disordered" evidence="9">
    <location>
        <begin position="613"/>
        <end position="633"/>
    </location>
</feature>
<dbReference type="Proteomes" id="UP001499988">
    <property type="component" value="Unassembled WGS sequence"/>
</dbReference>
<dbReference type="InterPro" id="IPR011538">
    <property type="entry name" value="Nuo51_FMN-bd"/>
</dbReference>
<feature type="domain" description="4Fe-4S ferredoxin-type" evidence="10">
    <location>
        <begin position="411"/>
        <end position="440"/>
    </location>
</feature>
<dbReference type="Gene3D" id="3.30.70.20">
    <property type="match status" value="1"/>
</dbReference>
<feature type="compositionally biased region" description="Low complexity" evidence="9">
    <location>
        <begin position="622"/>
        <end position="631"/>
    </location>
</feature>
<feature type="binding site" evidence="8">
    <location>
        <position position="430"/>
    </location>
    <ligand>
        <name>[4Fe-4S] cluster</name>
        <dbReference type="ChEBI" id="CHEBI:49883"/>
        <label>1</label>
    </ligand>
</feature>
<dbReference type="HAMAP" id="MF_00461">
    <property type="entry name" value="RsxC_RnfC"/>
    <property type="match status" value="1"/>
</dbReference>
<sequence length="1006" mass="105122">MQTLLEQLDQGQIWTFPGGIHPPERKDLSNTRPIARLPLPPRLLVPVRQHIGAAGNLLVARGDTVLKGQALTQASGAMAVPVHAPTSGIIGEISHQPIAHPSGLSELCIEILTDGEDHWRPRNARTSIQALGKEELHELIRNAGIAGLGGATFPSAVKLSTQANIDVLLINGAECEPYISSDDRLMREHADEILQGIDILIHMLAPKRVLIAIENNKPEAISAFERALAQSHLDPKRIAVREIPTKYPSGSEKQLIQILTGKEVPRGKLPADLGLLMHNVGTCYAIKRAVFDDEPLIERVITVTGEQAGNAGNYWIRLGTPIRWLLEQTATLALKGQPLIMGGPMMGFALPNIDAPVVKATNCLLAPSLSELPAQPAPRNCIRCGECAQVCPQQLLPQQLYWHSQAGEHDKAQELNLFDCIECGACAFVCPSDIPLVEHYRIAKSELKQQAAAAAKAEQAKIRFDARQARLEKEKQERESRHKRASALKPAAQSAGVAAAIAKLKAQKEGAPALKPAPSDNVDMAELRRQRKAQARAAKAAEQGNLATPASSDTAKPADGGRKDAVAAAIARAKAKQAQTPEPIEQASAAPSSADSDPRKAAIAAAVARAKAKQGQGTGVDAASTAAKQPAPADPRKAAIAAAVARAKAKQAADRTEPNAQVNARQSEAQTASTPPIQDKRKAAVAAAIAKAKAKQTAEVSDNQPITHAEPKPAAAAAPEQDKRKAAVAAAIAKAKAKQAAARSETAATDAAETKAKVSDNQPITHAEPEPAVAPEQDKRKAAVAAAIAKAKAKQAAARSETGANGAAEAQAKVSDNQPASHAEAEPAAAPEQDKRKAAVAAAIAKAKAKQAAAANDHQPAAQAEAEPAVAPEQDKRKAAVAAAIAKAKAKQAAAASDRRPPSHAEPEPAATPEQDKRKAAVSAAIAKAKAKQAAARSETGANDAAETQAKVSDRQPASHAEPEPAIAPEQDKRKAAVAAAIAKAKAKQAAARAAKDSAQSDEENQ</sequence>
<gene>
    <name evidence="11" type="primary">rsxC</name>
    <name evidence="8" type="synonym">rnfC</name>
    <name evidence="11" type="ORF">GCM10023333_02750</name>
</gene>
<dbReference type="InterPro" id="IPR037225">
    <property type="entry name" value="Nuo51_FMN-bd_sf"/>
</dbReference>
<feature type="compositionally biased region" description="Low complexity" evidence="9">
    <location>
        <begin position="839"/>
        <end position="872"/>
    </location>
</feature>
<comment type="subcellular location">
    <subcellularLocation>
        <location evidence="8">Cell inner membrane</location>
        <topology evidence="8">Peripheral membrane protein</topology>
    </subcellularLocation>
</comment>
<keyword evidence="7 8" id="KW-0411">Iron-sulfur</keyword>
<comment type="caution">
    <text evidence="11">The sequence shown here is derived from an EMBL/GenBank/DDBJ whole genome shotgun (WGS) entry which is preliminary data.</text>
</comment>
<accession>A0ABP9EAR0</accession>
<dbReference type="EMBL" id="BAABJZ010000004">
    <property type="protein sequence ID" value="GAA4873386.1"/>
    <property type="molecule type" value="Genomic_DNA"/>
</dbReference>
<keyword evidence="1 8" id="KW-0813">Transport</keyword>
<dbReference type="InterPro" id="IPR017896">
    <property type="entry name" value="4Fe4S_Fe-S-bd"/>
</dbReference>
<dbReference type="NCBIfam" id="NF003454">
    <property type="entry name" value="PRK05035.1"/>
    <property type="match status" value="1"/>
</dbReference>
<comment type="subunit">
    <text evidence="8">The complex is composed of six subunits: RnfA, RnfB, RnfC, RnfD, RnfE and RnfG.</text>
</comment>
<feature type="compositionally biased region" description="Low complexity" evidence="9">
    <location>
        <begin position="819"/>
        <end position="831"/>
    </location>
</feature>
<evidence type="ECO:0000256" key="3">
    <source>
        <dbReference type="ARBA" id="ARBA00022723"/>
    </source>
</evidence>
<feature type="compositionally biased region" description="Low complexity" evidence="9">
    <location>
        <begin position="921"/>
        <end position="936"/>
    </location>
</feature>
<dbReference type="Gene3D" id="3.40.50.11540">
    <property type="entry name" value="NADH-ubiquinone oxidoreductase 51kDa subunit"/>
    <property type="match status" value="1"/>
</dbReference>
<keyword evidence="3 8" id="KW-0479">Metal-binding</keyword>
<organism evidence="11 12">
    <name type="scientific">Ferrimonas pelagia</name>
    <dbReference type="NCBI Taxonomy" id="1177826"/>
    <lineage>
        <taxon>Bacteria</taxon>
        <taxon>Pseudomonadati</taxon>
        <taxon>Pseudomonadota</taxon>
        <taxon>Gammaproteobacteria</taxon>
        <taxon>Alteromonadales</taxon>
        <taxon>Ferrimonadaceae</taxon>
        <taxon>Ferrimonas</taxon>
    </lineage>
</organism>
<evidence type="ECO:0000313" key="11">
    <source>
        <dbReference type="EMBL" id="GAA4873386.1"/>
    </source>
</evidence>
<feature type="binding site" evidence="8">
    <location>
        <position position="387"/>
    </location>
    <ligand>
        <name>[4Fe-4S] cluster</name>
        <dbReference type="ChEBI" id="CHEBI:49883"/>
        <label>1</label>
    </ligand>
</feature>
<dbReference type="Pfam" id="PF12838">
    <property type="entry name" value="Fer4_7"/>
    <property type="match status" value="1"/>
</dbReference>
<feature type="compositionally biased region" description="Low complexity" evidence="9">
    <location>
        <begin position="880"/>
        <end position="896"/>
    </location>
</feature>
<feature type="compositionally biased region" description="Low complexity" evidence="9">
    <location>
        <begin position="783"/>
        <end position="798"/>
    </location>
</feature>
<feature type="compositionally biased region" description="Low complexity" evidence="9">
    <location>
        <begin position="587"/>
        <end position="598"/>
    </location>
</feature>
<feature type="region of interest" description="Disordered" evidence="9">
    <location>
        <begin position="471"/>
        <end position="492"/>
    </location>
</feature>
<feature type="binding site" evidence="8">
    <location>
        <position position="384"/>
    </location>
    <ligand>
        <name>[4Fe-4S] cluster</name>
        <dbReference type="ChEBI" id="CHEBI:49883"/>
        <label>1</label>
    </ligand>
</feature>
<evidence type="ECO:0000256" key="1">
    <source>
        <dbReference type="ARBA" id="ARBA00022448"/>
    </source>
</evidence>